<dbReference type="EnsemblMetazoa" id="CPIJ016737-RA">
    <property type="protein sequence ID" value="CPIJ016737-PA"/>
    <property type="gene ID" value="CPIJ016737"/>
</dbReference>
<feature type="domain" description="TIL" evidence="6">
    <location>
        <begin position="29"/>
        <end position="86"/>
    </location>
</feature>
<dbReference type="FunFam" id="2.10.25.10:FF:000055">
    <property type="entry name" value="alpha-tectorin isoform X1"/>
    <property type="match status" value="3"/>
</dbReference>
<feature type="domain" description="TIL" evidence="6">
    <location>
        <begin position="388"/>
        <end position="445"/>
    </location>
</feature>
<dbReference type="EMBL" id="DS232623">
    <property type="protein sequence ID" value="EDS44206.1"/>
    <property type="molecule type" value="Genomic_DNA"/>
</dbReference>
<evidence type="ECO:0000259" key="6">
    <source>
        <dbReference type="Pfam" id="PF01826"/>
    </source>
</evidence>
<sequence length="463" mass="49383">MRLIAAGLLLFGTLAPTLAIPPPTKPPCCPRHEVFTECGSSCPATCNSILERNANRVCPDICVRGCVCREGFVRNRDGKCIPPDRCGRDGHRPGDSSEEESGIRCHRPNEVFSECGSACPETCDSIVKGGSERKICTKNCVIGCTCREGYVRNADGECVLPEECPRHESSEESTKCAPNEVFSECGTACPDTCANLDDPKPRPCTRNCVIGCICQEGFVRNDEGQCVLPSQCPNSDAIASSSLLLAPLPECGPNELYNECGSACPETCDTFNGLVENRACILLCVPGCFCKDGFVRSKDGQCIPPSECPKPTGSTPTIEIITPECAINEVYSQCGSACPATCETISGRSPPRVCPAVCISGCVCRAGYVRNAAGKCVPPYECESNPECGPQEVYRECGSACPPTCRNVLNPNLEIACIDKCVAGCFCRDGLVRHHNGKCVSPKQCRIPIGIFTVGSSEELNAE</sequence>
<name>B0XBB5_CULQU</name>
<dbReference type="OrthoDB" id="6236007at2759"/>
<evidence type="ECO:0000313" key="7">
    <source>
        <dbReference type="EMBL" id="EDS44206.1"/>
    </source>
</evidence>
<dbReference type="PANTHER" id="PTHR23259">
    <property type="entry name" value="RIDDLE"/>
    <property type="match status" value="1"/>
</dbReference>
<dbReference type="HOGENOM" id="CLU_590884_0_0_1"/>
<reference evidence="7" key="1">
    <citation type="submission" date="2007-03" db="EMBL/GenBank/DDBJ databases">
        <title>Annotation of Culex pipiens quinquefasciatus.</title>
        <authorList>
            <consortium name="The Broad Institute Genome Sequencing Platform"/>
            <person name="Atkinson P.W."/>
            <person name="Hemingway J."/>
            <person name="Christensen B.M."/>
            <person name="Higgs S."/>
            <person name="Kodira C."/>
            <person name="Hannick L."/>
            <person name="Megy K."/>
            <person name="O'Leary S."/>
            <person name="Pearson M."/>
            <person name="Haas B.J."/>
            <person name="Mauceli E."/>
            <person name="Wortman J.R."/>
            <person name="Lee N.H."/>
            <person name="Guigo R."/>
            <person name="Stanke M."/>
            <person name="Alvarado L."/>
            <person name="Amedeo P."/>
            <person name="Antoine C.H."/>
            <person name="Arensburger P."/>
            <person name="Bidwell S.L."/>
            <person name="Crawford M."/>
            <person name="Camaro F."/>
            <person name="Devon K."/>
            <person name="Engels R."/>
            <person name="Hammond M."/>
            <person name="Howarth C."/>
            <person name="Koehrsen M."/>
            <person name="Lawson D."/>
            <person name="Montgomery P."/>
            <person name="Nene V."/>
            <person name="Nusbaum C."/>
            <person name="Puiu D."/>
            <person name="Romero-Severson J."/>
            <person name="Severson D.W."/>
            <person name="Shumway M."/>
            <person name="Sisk P."/>
            <person name="Stolte C."/>
            <person name="Zeng Q."/>
            <person name="Eisenstadt E."/>
            <person name="Fraser-Liggett C."/>
            <person name="Strausberg R."/>
            <person name="Galagan J."/>
            <person name="Birren B."/>
            <person name="Collins F.H."/>
        </authorList>
    </citation>
    <scope>NUCLEOTIDE SEQUENCE [LARGE SCALE GENOMIC DNA]</scope>
    <source>
        <strain evidence="7">JHB</strain>
    </source>
</reference>
<dbReference type="PANTHER" id="PTHR23259:SF70">
    <property type="entry name" value="ACCESSORY GLAND PROTEIN ACP62F-RELATED"/>
    <property type="match status" value="1"/>
</dbReference>
<accession>B0XBB5</accession>
<protein>
    <submittedName>
        <fullName evidence="7">Scavenger receptor cysteine-rich protein</fullName>
    </submittedName>
</protein>
<feature type="domain" description="TIL" evidence="6">
    <location>
        <begin position="107"/>
        <end position="164"/>
    </location>
</feature>
<dbReference type="VEuPathDB" id="VectorBase:CQUJHB008149"/>
<keyword evidence="2" id="KW-0646">Protease inhibitor</keyword>
<evidence type="ECO:0000256" key="4">
    <source>
        <dbReference type="ARBA" id="ARBA00023157"/>
    </source>
</evidence>
<feature type="signal peptide" evidence="5">
    <location>
        <begin position="1"/>
        <end position="19"/>
    </location>
</feature>
<dbReference type="Proteomes" id="UP000002320">
    <property type="component" value="Unassembled WGS sequence"/>
</dbReference>
<keyword evidence="7" id="KW-0675">Receptor</keyword>
<dbReference type="Gene3D" id="2.10.25.10">
    <property type="entry name" value="Laminin"/>
    <property type="match status" value="6"/>
</dbReference>
<dbReference type="KEGG" id="cqu:CpipJ_CPIJ016737"/>
<comment type="similarity">
    <text evidence="1">Belongs to the serine protease inhibitor-like (TIL domain-containing) family.</text>
</comment>
<evidence type="ECO:0000313" key="9">
    <source>
        <dbReference type="Proteomes" id="UP000002320"/>
    </source>
</evidence>
<dbReference type="eggNOG" id="KOG1217">
    <property type="taxonomic scope" value="Eukaryota"/>
</dbReference>
<evidence type="ECO:0000256" key="3">
    <source>
        <dbReference type="ARBA" id="ARBA00022900"/>
    </source>
</evidence>
<dbReference type="Pfam" id="PF01826">
    <property type="entry name" value="TIL"/>
    <property type="match status" value="6"/>
</dbReference>
<reference evidence="8" key="2">
    <citation type="submission" date="2020-05" db="UniProtKB">
        <authorList>
            <consortium name="EnsemblMetazoa"/>
        </authorList>
    </citation>
    <scope>IDENTIFICATION</scope>
    <source>
        <strain evidence="8">JHB</strain>
    </source>
</reference>
<dbReference type="OMA" id="PPVCEPT"/>
<dbReference type="AlphaFoldDB" id="B0XBB5"/>
<organism>
    <name type="scientific">Culex quinquefasciatus</name>
    <name type="common">Southern house mosquito</name>
    <name type="synonym">Culex pungens</name>
    <dbReference type="NCBI Taxonomy" id="7176"/>
    <lineage>
        <taxon>Eukaryota</taxon>
        <taxon>Metazoa</taxon>
        <taxon>Ecdysozoa</taxon>
        <taxon>Arthropoda</taxon>
        <taxon>Hexapoda</taxon>
        <taxon>Insecta</taxon>
        <taxon>Pterygota</taxon>
        <taxon>Neoptera</taxon>
        <taxon>Endopterygota</taxon>
        <taxon>Diptera</taxon>
        <taxon>Nematocera</taxon>
        <taxon>Culicoidea</taxon>
        <taxon>Culicidae</taxon>
        <taxon>Culicinae</taxon>
        <taxon>Culicini</taxon>
        <taxon>Culex</taxon>
        <taxon>Culex</taxon>
    </lineage>
</organism>
<evidence type="ECO:0000256" key="2">
    <source>
        <dbReference type="ARBA" id="ARBA00022690"/>
    </source>
</evidence>
<dbReference type="InterPro" id="IPR036084">
    <property type="entry name" value="Ser_inhib-like_sf"/>
</dbReference>
<keyword evidence="5" id="KW-0732">Signal</keyword>
<keyword evidence="9" id="KW-1185">Reference proteome</keyword>
<dbReference type="InterPro" id="IPR002919">
    <property type="entry name" value="TIL_dom"/>
</dbReference>
<evidence type="ECO:0000256" key="1">
    <source>
        <dbReference type="ARBA" id="ARBA00007611"/>
    </source>
</evidence>
<evidence type="ECO:0000256" key="5">
    <source>
        <dbReference type="SAM" id="SignalP"/>
    </source>
</evidence>
<keyword evidence="3" id="KW-0722">Serine protease inhibitor</keyword>
<gene>
    <name evidence="8" type="primary">6050306</name>
    <name evidence="7" type="ORF">CpipJ_CPIJ016737</name>
</gene>
<dbReference type="STRING" id="7176.B0XBB5"/>
<dbReference type="VEuPathDB" id="VectorBase:CPIJ016737"/>
<feature type="domain" description="TIL" evidence="6">
    <location>
        <begin position="325"/>
        <end position="382"/>
    </location>
</feature>
<dbReference type="SUPFAM" id="SSF57567">
    <property type="entry name" value="Serine protease inhibitors"/>
    <property type="match status" value="6"/>
</dbReference>
<feature type="domain" description="TIL" evidence="6">
    <location>
        <begin position="251"/>
        <end position="308"/>
    </location>
</feature>
<feature type="domain" description="TIL" evidence="6">
    <location>
        <begin position="176"/>
        <end position="232"/>
    </location>
</feature>
<dbReference type="InterPro" id="IPR051368">
    <property type="entry name" value="SerProtInhib-TIL_Domain"/>
</dbReference>
<proteinExistence type="inferred from homology"/>
<dbReference type="InParanoid" id="B0XBB5"/>
<keyword evidence="4" id="KW-1015">Disulfide bond</keyword>
<dbReference type="CDD" id="cd19941">
    <property type="entry name" value="TIL"/>
    <property type="match status" value="6"/>
</dbReference>
<dbReference type="GO" id="GO:0004867">
    <property type="term" value="F:serine-type endopeptidase inhibitor activity"/>
    <property type="evidence" value="ECO:0007669"/>
    <property type="project" value="UniProtKB-KW"/>
</dbReference>
<evidence type="ECO:0000313" key="8">
    <source>
        <dbReference type="EnsemblMetazoa" id="CPIJ016737-PA"/>
    </source>
</evidence>
<feature type="chain" id="PRO_5011409232" evidence="5">
    <location>
        <begin position="20"/>
        <end position="463"/>
    </location>
</feature>